<dbReference type="OrthoDB" id="594804at2759"/>
<organism evidence="2 3">
    <name type="scientific">Kingdonia uniflora</name>
    <dbReference type="NCBI Taxonomy" id="39325"/>
    <lineage>
        <taxon>Eukaryota</taxon>
        <taxon>Viridiplantae</taxon>
        <taxon>Streptophyta</taxon>
        <taxon>Embryophyta</taxon>
        <taxon>Tracheophyta</taxon>
        <taxon>Spermatophyta</taxon>
        <taxon>Magnoliopsida</taxon>
        <taxon>Ranunculales</taxon>
        <taxon>Circaeasteraceae</taxon>
        <taxon>Kingdonia</taxon>
    </lineage>
</organism>
<reference evidence="2 3" key="1">
    <citation type="journal article" date="2020" name="IScience">
        <title>Genome Sequencing of the Endangered Kingdonia uniflora (Circaeasteraceae, Ranunculales) Reveals Potential Mechanisms of Evolutionary Specialization.</title>
        <authorList>
            <person name="Sun Y."/>
            <person name="Deng T."/>
            <person name="Zhang A."/>
            <person name="Moore M.J."/>
            <person name="Landis J.B."/>
            <person name="Lin N."/>
            <person name="Zhang H."/>
            <person name="Zhang X."/>
            <person name="Huang J."/>
            <person name="Zhang X."/>
            <person name="Sun H."/>
            <person name="Wang H."/>
        </authorList>
    </citation>
    <scope>NUCLEOTIDE SEQUENCE [LARGE SCALE GENOMIC DNA]</scope>
    <source>
        <strain evidence="2">TB1705</strain>
        <tissue evidence="2">Leaf</tissue>
    </source>
</reference>
<sequence length="474" mass="53427">MRFKQLCSPKDGETCRNLPLIWSSTTPRHKSFQLRQEGSNVDKFHVTFDDRFYIVGKLVSSWIHFAVTHCLKDLCLDFSGQIFHVFGIYSHRNLPSCIFNCGSLTVLTLKSCDINLPKNGVCLTALRVLNLQQIELDSDVIEVLTSNSPVLENIVIENCYVGSHYKILAKNGTLKSLRISDLCAIEYKNVTVEIYAPHLLLLELSGNFLFASYTIGNLPSLAELSLDFEQSFDGYQKISEENADCLKKLLYDLHHLKVLKLCSRCIQVLITRAMEGLDGSFFSLTRLEVNIALMSWEFPGVAYLLNNSPYLETLVMNVDSKKVVNANELWMNFDFNGKEYLFVICGLGFDVGVRSPFTPHGLKSKSICETFGDDSTMCLAELVKCMGVVTTELDSIHVSTKLPISVKMGLPSVNTKSLLPEKIFCDEAMELFKFLLRNSRMLEKMMIKTLPGREWTVLESPATTYTAPHIISRG</sequence>
<name>A0A7J7L7C9_9MAGN</name>
<dbReference type="InterPro" id="IPR055357">
    <property type="entry name" value="LRR_At1g61320_AtMIF1"/>
</dbReference>
<dbReference type="Proteomes" id="UP000541444">
    <property type="component" value="Unassembled WGS sequence"/>
</dbReference>
<evidence type="ECO:0000313" key="2">
    <source>
        <dbReference type="EMBL" id="KAF6138546.1"/>
    </source>
</evidence>
<evidence type="ECO:0000313" key="3">
    <source>
        <dbReference type="Proteomes" id="UP000541444"/>
    </source>
</evidence>
<feature type="domain" description="At1g61320/AtMIF1 LRR" evidence="1">
    <location>
        <begin position="43"/>
        <end position="324"/>
    </location>
</feature>
<proteinExistence type="predicted"/>
<comment type="caution">
    <text evidence="2">The sequence shown here is derived from an EMBL/GenBank/DDBJ whole genome shotgun (WGS) entry which is preliminary data.</text>
</comment>
<protein>
    <recommendedName>
        <fullName evidence="1">At1g61320/AtMIF1 LRR domain-containing protein</fullName>
    </recommendedName>
</protein>
<keyword evidence="3" id="KW-1185">Reference proteome</keyword>
<dbReference type="AlphaFoldDB" id="A0A7J7L7C9"/>
<evidence type="ECO:0000259" key="1">
    <source>
        <dbReference type="Pfam" id="PF23622"/>
    </source>
</evidence>
<dbReference type="Gene3D" id="3.80.10.10">
    <property type="entry name" value="Ribonuclease Inhibitor"/>
    <property type="match status" value="1"/>
</dbReference>
<dbReference type="InterPro" id="IPR032675">
    <property type="entry name" value="LRR_dom_sf"/>
</dbReference>
<dbReference type="Pfam" id="PF23622">
    <property type="entry name" value="LRR_At1g61320_AtMIF1"/>
    <property type="match status" value="1"/>
</dbReference>
<dbReference type="EMBL" id="JACGCM010002569">
    <property type="protein sequence ID" value="KAF6138546.1"/>
    <property type="molecule type" value="Genomic_DNA"/>
</dbReference>
<accession>A0A7J7L7C9</accession>
<dbReference type="PANTHER" id="PTHR31900">
    <property type="entry name" value="F-BOX/RNI SUPERFAMILY PROTEIN-RELATED"/>
    <property type="match status" value="1"/>
</dbReference>
<dbReference type="SUPFAM" id="SSF52047">
    <property type="entry name" value="RNI-like"/>
    <property type="match status" value="1"/>
</dbReference>
<gene>
    <name evidence="2" type="ORF">GIB67_022580</name>
</gene>
<dbReference type="InterPro" id="IPR050232">
    <property type="entry name" value="FBL13/AtMIF1-like"/>
</dbReference>
<dbReference type="PANTHER" id="PTHR31900:SF30">
    <property type="entry name" value="SUPERFAMILY PROTEIN, PUTATIVE-RELATED"/>
    <property type="match status" value="1"/>
</dbReference>